<evidence type="ECO:0000256" key="9">
    <source>
        <dbReference type="ARBA" id="ARBA00041348"/>
    </source>
</evidence>
<comment type="subunit">
    <text evidence="2">Homodimer.</text>
</comment>
<comment type="function">
    <text evidence="6">Catalyzes the conversion of quinonoid dihydrobiopterin into tetrahydrobiopterin.</text>
</comment>
<keyword evidence="3" id="KW-0521">NADP</keyword>
<evidence type="ECO:0000256" key="4">
    <source>
        <dbReference type="ARBA" id="ARBA00023002"/>
    </source>
</evidence>
<dbReference type="GO" id="GO:0004155">
    <property type="term" value="F:6,7-dihydropteridine reductase activity"/>
    <property type="evidence" value="ECO:0007669"/>
    <property type="project" value="UniProtKB-EC"/>
</dbReference>
<dbReference type="GO" id="GO:0006729">
    <property type="term" value="P:tetrahydrobiopterin biosynthetic process"/>
    <property type="evidence" value="ECO:0007669"/>
    <property type="project" value="UniProtKB-KW"/>
</dbReference>
<evidence type="ECO:0000313" key="14">
    <source>
        <dbReference type="Proteomes" id="UP000007875"/>
    </source>
</evidence>
<sequence length="234" mass="24522">MALKVVIYGGCGALGRNIVTFFKKNNHVVTSIDLASNDAADHNVLIKNLGSWEDQHKEVSDGLSSVLGEQKVDAIFCVAGGWAGGNAGSKNFVKSCDLMWKQSVWSSVIAGNLASKFLKQDGILTLTGAEPALGGTSGMVGYGMAKAAVHQLCKSLSGSNSGMPKDSCTVCIAPVTLDTPMNRKNMPSADFSTWTPLEYIAETFSVWANGEKRPVSGSVLKVVTSGGTTTTIVV</sequence>
<dbReference type="GO" id="GO:0070404">
    <property type="term" value="F:NADH binding"/>
    <property type="evidence" value="ECO:0007669"/>
    <property type="project" value="TreeGrafter"/>
</dbReference>
<keyword evidence="14" id="KW-1185">Reference proteome</keyword>
<dbReference type="FunFam" id="3.40.50.720:FF:000157">
    <property type="entry name" value="Quinoid dihydropteridine reductase"/>
    <property type="match status" value="1"/>
</dbReference>
<keyword evidence="5" id="KW-0783">Tetrahydrobiopterin biosynthesis</keyword>
<proteinExistence type="inferred from homology"/>
<dbReference type="eggNOG" id="KOG4022">
    <property type="taxonomic scope" value="Eukaryota"/>
</dbReference>
<dbReference type="PANTHER" id="PTHR15104">
    <property type="entry name" value="DIHYDROPTERIDINE REDUCTASE"/>
    <property type="match status" value="1"/>
</dbReference>
<evidence type="ECO:0000256" key="1">
    <source>
        <dbReference type="ARBA" id="ARBA00006484"/>
    </source>
</evidence>
<keyword evidence="4" id="KW-0560">Oxidoreductase</keyword>
<evidence type="ECO:0000256" key="12">
    <source>
        <dbReference type="ARBA" id="ARBA00047536"/>
    </source>
</evidence>
<evidence type="ECO:0000256" key="10">
    <source>
        <dbReference type="ARBA" id="ARBA00042518"/>
    </source>
</evidence>
<evidence type="ECO:0000256" key="6">
    <source>
        <dbReference type="ARBA" id="ARBA00037099"/>
    </source>
</evidence>
<reference evidence="14" key="1">
    <citation type="submission" date="2003-08" db="EMBL/GenBank/DDBJ databases">
        <authorList>
            <person name="Birren B."/>
            <person name="Nusbaum C."/>
            <person name="Abebe A."/>
            <person name="Abouelleil A."/>
            <person name="Adekoya E."/>
            <person name="Ait-zahra M."/>
            <person name="Allen N."/>
            <person name="Allen T."/>
            <person name="An P."/>
            <person name="Anderson M."/>
            <person name="Anderson S."/>
            <person name="Arachchi H."/>
            <person name="Armbruster J."/>
            <person name="Bachantsang P."/>
            <person name="Baldwin J."/>
            <person name="Barry A."/>
            <person name="Bayul T."/>
            <person name="Blitshsteyn B."/>
            <person name="Bloom T."/>
            <person name="Blye J."/>
            <person name="Boguslavskiy L."/>
            <person name="Borowsky M."/>
            <person name="Boukhgalter B."/>
            <person name="Brunache A."/>
            <person name="Butler J."/>
            <person name="Calixte N."/>
            <person name="Calvo S."/>
            <person name="Camarata J."/>
            <person name="Campo K."/>
            <person name="Chang J."/>
            <person name="Cheshatsang Y."/>
            <person name="Citroen M."/>
            <person name="Collymore A."/>
            <person name="Considine T."/>
            <person name="Cook A."/>
            <person name="Cooke P."/>
            <person name="Corum B."/>
            <person name="Cuomo C."/>
            <person name="David R."/>
            <person name="Dawoe T."/>
            <person name="Degray S."/>
            <person name="Dodge S."/>
            <person name="Dooley K."/>
            <person name="Dorje P."/>
            <person name="Dorjee K."/>
            <person name="Dorris L."/>
            <person name="Duffey N."/>
            <person name="Dupes A."/>
            <person name="Elkins T."/>
            <person name="Engels R."/>
            <person name="Erickson J."/>
            <person name="Farina A."/>
            <person name="Faro S."/>
            <person name="Ferreira P."/>
            <person name="Fischer H."/>
            <person name="Fitzgerald M."/>
            <person name="Foley K."/>
            <person name="Gage D."/>
            <person name="Galagan J."/>
            <person name="Gearin G."/>
            <person name="Gnerre S."/>
            <person name="Gnirke A."/>
            <person name="Goyette A."/>
            <person name="Graham J."/>
            <person name="Grandbois E."/>
            <person name="Gyaltsen K."/>
            <person name="Hafez N."/>
            <person name="Hagopian D."/>
            <person name="Hagos B."/>
            <person name="Hall J."/>
            <person name="Hatcher B."/>
            <person name="Heller A."/>
            <person name="Higgins H."/>
            <person name="Honan T."/>
            <person name="Horn A."/>
            <person name="Houde N."/>
            <person name="Hughes L."/>
            <person name="Hulme W."/>
            <person name="Husby E."/>
            <person name="Iliev I."/>
            <person name="Jaffe D."/>
            <person name="Jones C."/>
            <person name="Kamal M."/>
            <person name="Kamat A."/>
            <person name="Kamvysselis M."/>
            <person name="Karlsson E."/>
            <person name="Kells C."/>
            <person name="Kieu A."/>
            <person name="Kisner P."/>
            <person name="Kodira C."/>
            <person name="Kulbokas E."/>
            <person name="Labutti K."/>
            <person name="Lama D."/>
            <person name="Landers T."/>
            <person name="Leger J."/>
            <person name="Levine S."/>
            <person name="Lewis D."/>
            <person name="Lewis T."/>
            <person name="Lindblad-toh K."/>
            <person name="Liu X."/>
            <person name="Lokyitsang T."/>
            <person name="Lokyitsang Y."/>
            <person name="Lucien O."/>
            <person name="Lui A."/>
            <person name="Ma L.J."/>
            <person name="Mabbitt R."/>
            <person name="Macdonald J."/>
            <person name="Maclean C."/>
            <person name="Major J."/>
            <person name="Manning J."/>
            <person name="Marabella R."/>
            <person name="Maru K."/>
            <person name="Matthews C."/>
            <person name="Mauceli E."/>
            <person name="Mccarthy M."/>
            <person name="Mcdonough S."/>
            <person name="Mcghee T."/>
            <person name="Meldrim J."/>
            <person name="Meneus L."/>
            <person name="Mesirov J."/>
            <person name="Mihalev A."/>
            <person name="Mihova T."/>
            <person name="Mikkelsen T."/>
            <person name="Mlenga V."/>
            <person name="Moru K."/>
            <person name="Mozes J."/>
            <person name="Mulrain L."/>
            <person name="Munson G."/>
            <person name="Naylor J."/>
            <person name="Newes C."/>
            <person name="Nguyen C."/>
            <person name="Nguyen N."/>
            <person name="Nguyen T."/>
            <person name="Nicol R."/>
            <person name="Nielsen C."/>
            <person name="Nizzari M."/>
            <person name="Norbu C."/>
            <person name="Norbu N."/>
            <person name="O'donnell P."/>
            <person name="Okoawo O."/>
            <person name="O'leary S."/>
            <person name="Omotosho B."/>
            <person name="O'neill K."/>
            <person name="Osman S."/>
            <person name="Parker S."/>
            <person name="Perrin D."/>
            <person name="Phunkhang P."/>
            <person name="Piqani B."/>
            <person name="Purcell S."/>
            <person name="Rachupka T."/>
            <person name="Ramasamy U."/>
            <person name="Rameau R."/>
            <person name="Ray V."/>
            <person name="Raymond C."/>
            <person name="Retta R."/>
            <person name="Richardson S."/>
            <person name="Rise C."/>
            <person name="Rodriguez J."/>
            <person name="Rogers J."/>
            <person name="Rogov P."/>
            <person name="Rutman M."/>
            <person name="Schupbach R."/>
            <person name="Seaman C."/>
            <person name="Settipalli S."/>
            <person name="Sharpe T."/>
            <person name="Sheridan J."/>
            <person name="Sherpa N."/>
            <person name="Shi J."/>
            <person name="Smirnov S."/>
            <person name="Smith C."/>
            <person name="Sougnez C."/>
            <person name="Spencer B."/>
            <person name="Stalker J."/>
            <person name="Stange-thomann N."/>
            <person name="Stavropoulos S."/>
            <person name="Stetson K."/>
            <person name="Stone C."/>
            <person name="Stone S."/>
            <person name="Stubbs M."/>
            <person name="Talamas J."/>
            <person name="Tchuinga P."/>
            <person name="Tenzing P."/>
            <person name="Tesfaye S."/>
            <person name="Theodore J."/>
            <person name="Thoulutsang Y."/>
            <person name="Topham K."/>
            <person name="Towey S."/>
            <person name="Tsamla T."/>
            <person name="Tsomo N."/>
            <person name="Vallee D."/>
            <person name="Vassiliev H."/>
            <person name="Venkataraman V."/>
            <person name="Vinson J."/>
            <person name="Vo A."/>
            <person name="Wade C."/>
            <person name="Wang S."/>
            <person name="Wangchuk T."/>
            <person name="Wangdi T."/>
            <person name="Whittaker C."/>
            <person name="Wilkinson J."/>
            <person name="Wu Y."/>
            <person name="Wyman D."/>
            <person name="Yadav S."/>
            <person name="Yang S."/>
            <person name="Yang X."/>
            <person name="Yeager S."/>
            <person name="Yee E."/>
            <person name="Young G."/>
            <person name="Zainoun J."/>
            <person name="Zembeck L."/>
            <person name="Zimmer A."/>
            <person name="Zody M."/>
            <person name="Lander E."/>
        </authorList>
    </citation>
    <scope>NUCLEOTIDE SEQUENCE [LARGE SCALE GENOMIC DNA]</scope>
</reference>
<evidence type="ECO:0000256" key="7">
    <source>
        <dbReference type="ARBA" id="ARBA00039153"/>
    </source>
</evidence>
<dbReference type="CDD" id="cd05334">
    <property type="entry name" value="DHPR_SDR_c_like"/>
    <property type="match status" value="1"/>
</dbReference>
<dbReference type="Ensembl" id="ENSCSAVT00000014909.1">
    <property type="protein sequence ID" value="ENSCSAVP00000014741.1"/>
    <property type="gene ID" value="ENSCSAVG00000008617.1"/>
</dbReference>
<dbReference type="InterPro" id="IPR036291">
    <property type="entry name" value="NAD(P)-bd_dom_sf"/>
</dbReference>
<reference evidence="13" key="2">
    <citation type="submission" date="2025-08" db="UniProtKB">
        <authorList>
            <consortium name="Ensembl"/>
        </authorList>
    </citation>
    <scope>IDENTIFICATION</scope>
</reference>
<dbReference type="HOGENOM" id="CLU_010194_22_0_1"/>
<comment type="similarity">
    <text evidence="1">Belongs to the short-chain dehydrogenases/reductases (SDR) family.</text>
</comment>
<evidence type="ECO:0000313" key="13">
    <source>
        <dbReference type="Ensembl" id="ENSCSAVP00000014741.1"/>
    </source>
</evidence>
<comment type="catalytic activity">
    <reaction evidence="12">
        <text>5,6,7,8-tetrahydropteridine + NAD(+) = 6,7-dihydropteridine + NADH + H(+)</text>
        <dbReference type="Rhea" id="RHEA:17869"/>
        <dbReference type="ChEBI" id="CHEBI:15378"/>
        <dbReference type="ChEBI" id="CHEBI:28889"/>
        <dbReference type="ChEBI" id="CHEBI:30156"/>
        <dbReference type="ChEBI" id="CHEBI:57540"/>
        <dbReference type="ChEBI" id="CHEBI:57945"/>
        <dbReference type="EC" id="1.5.1.34"/>
    </reaction>
    <physiologicalReaction direction="right-to-left" evidence="12">
        <dbReference type="Rhea" id="RHEA:17871"/>
    </physiologicalReaction>
</comment>
<dbReference type="EC" id="1.5.1.34" evidence="7"/>
<dbReference type="STRING" id="51511.ENSCSAVP00000014741"/>
<dbReference type="GO" id="GO:0006559">
    <property type="term" value="P:L-phenylalanine catabolic process"/>
    <property type="evidence" value="ECO:0007669"/>
    <property type="project" value="TreeGrafter"/>
</dbReference>
<dbReference type="GeneTree" id="ENSGT00390000000470"/>
<dbReference type="PANTHER" id="PTHR15104:SF0">
    <property type="entry name" value="DIHYDROPTERIDINE REDUCTASE"/>
    <property type="match status" value="1"/>
</dbReference>
<dbReference type="SUPFAM" id="SSF51735">
    <property type="entry name" value="NAD(P)-binding Rossmann-fold domains"/>
    <property type="match status" value="1"/>
</dbReference>
<dbReference type="GO" id="GO:0005737">
    <property type="term" value="C:cytoplasm"/>
    <property type="evidence" value="ECO:0007669"/>
    <property type="project" value="TreeGrafter"/>
</dbReference>
<comment type="catalytic activity">
    <reaction evidence="11">
        <text>5,6,7,8-tetrahydropteridine + NADP(+) = 6,7-dihydropteridine + NADPH + H(+)</text>
        <dbReference type="Rhea" id="RHEA:17865"/>
        <dbReference type="ChEBI" id="CHEBI:15378"/>
        <dbReference type="ChEBI" id="CHEBI:28889"/>
        <dbReference type="ChEBI" id="CHEBI:30156"/>
        <dbReference type="ChEBI" id="CHEBI:57783"/>
        <dbReference type="ChEBI" id="CHEBI:58349"/>
        <dbReference type="EC" id="1.5.1.34"/>
    </reaction>
    <physiologicalReaction direction="right-to-left" evidence="11">
        <dbReference type="Rhea" id="RHEA:17867"/>
    </physiologicalReaction>
</comment>
<dbReference type="InParanoid" id="H2ZAX6"/>
<reference evidence="13" key="3">
    <citation type="submission" date="2025-09" db="UniProtKB">
        <authorList>
            <consortium name="Ensembl"/>
        </authorList>
    </citation>
    <scope>IDENTIFICATION</scope>
</reference>
<name>H2ZAX6_CIOSA</name>
<evidence type="ECO:0000256" key="11">
    <source>
        <dbReference type="ARBA" id="ARBA00047429"/>
    </source>
</evidence>
<dbReference type="Gene3D" id="3.40.50.720">
    <property type="entry name" value="NAD(P)-binding Rossmann-like Domain"/>
    <property type="match status" value="1"/>
</dbReference>
<evidence type="ECO:0000256" key="2">
    <source>
        <dbReference type="ARBA" id="ARBA00011738"/>
    </source>
</evidence>
<evidence type="ECO:0000256" key="8">
    <source>
        <dbReference type="ARBA" id="ARBA00039520"/>
    </source>
</evidence>
<dbReference type="AlphaFoldDB" id="H2ZAX6"/>
<accession>H2ZAX6</accession>
<organism evidence="13 14">
    <name type="scientific">Ciona savignyi</name>
    <name type="common">Pacific transparent sea squirt</name>
    <dbReference type="NCBI Taxonomy" id="51511"/>
    <lineage>
        <taxon>Eukaryota</taxon>
        <taxon>Metazoa</taxon>
        <taxon>Chordata</taxon>
        <taxon>Tunicata</taxon>
        <taxon>Ascidiacea</taxon>
        <taxon>Phlebobranchia</taxon>
        <taxon>Cionidae</taxon>
        <taxon>Ciona</taxon>
    </lineage>
</organism>
<protein>
    <recommendedName>
        <fullName evidence="8">Dihydropteridine reductase</fullName>
        <ecNumber evidence="7">1.5.1.34</ecNumber>
    </recommendedName>
    <alternativeName>
        <fullName evidence="10">HDHPR</fullName>
    </alternativeName>
    <alternativeName>
        <fullName evidence="9">Quinoid dihydropteridine reductase</fullName>
    </alternativeName>
</protein>
<evidence type="ECO:0000256" key="5">
    <source>
        <dbReference type="ARBA" id="ARBA00023007"/>
    </source>
</evidence>
<dbReference type="OMA" id="KNYWVGS"/>
<dbReference type="Proteomes" id="UP000007875">
    <property type="component" value="Unassembled WGS sequence"/>
</dbReference>
<evidence type="ECO:0000256" key="3">
    <source>
        <dbReference type="ARBA" id="ARBA00022857"/>
    </source>
</evidence>
<dbReference type="FunCoup" id="H2ZAX6">
    <property type="interactions" value="66"/>
</dbReference>
<dbReference type="GO" id="GO:0070402">
    <property type="term" value="F:NADPH binding"/>
    <property type="evidence" value="ECO:0007669"/>
    <property type="project" value="TreeGrafter"/>
</dbReference>